<reference evidence="2" key="1">
    <citation type="journal article" date="2013" name="Genome Announc.">
        <title>Draft genome sequence of the ascomycete Phaeoacremonium aleophilum strain UCR-PA7, a causal agent of the esca disease complex in grapevines.</title>
        <authorList>
            <person name="Blanco-Ulate B."/>
            <person name="Rolshausen P."/>
            <person name="Cantu D."/>
        </authorList>
    </citation>
    <scope>NUCLEOTIDE SEQUENCE [LARGE SCALE GENOMIC DNA]</scope>
    <source>
        <strain evidence="2">UCR-PA7</strain>
    </source>
</reference>
<dbReference type="Proteomes" id="UP000014074">
    <property type="component" value="Unassembled WGS sequence"/>
</dbReference>
<name>R8BA78_PHAM7</name>
<dbReference type="RefSeq" id="XP_007919024.1">
    <property type="nucleotide sequence ID" value="XM_007920833.1"/>
</dbReference>
<keyword evidence="2" id="KW-1185">Reference proteome</keyword>
<dbReference type="KEGG" id="tmn:UCRPA7_8327"/>
<dbReference type="HOGENOM" id="CLU_010595_2_4_1"/>
<dbReference type="GO" id="GO:0032259">
    <property type="term" value="P:methylation"/>
    <property type="evidence" value="ECO:0007669"/>
    <property type="project" value="UniProtKB-KW"/>
</dbReference>
<evidence type="ECO:0000313" key="1">
    <source>
        <dbReference type="EMBL" id="EON96182.1"/>
    </source>
</evidence>
<dbReference type="CDD" id="cd02440">
    <property type="entry name" value="AdoMet_MTases"/>
    <property type="match status" value="1"/>
</dbReference>
<dbReference type="SUPFAM" id="SSF53335">
    <property type="entry name" value="S-adenosyl-L-methionine-dependent methyltransferases"/>
    <property type="match status" value="1"/>
</dbReference>
<gene>
    <name evidence="1" type="ORF">UCRPA7_8327</name>
</gene>
<proteinExistence type="predicted"/>
<dbReference type="Pfam" id="PF13489">
    <property type="entry name" value="Methyltransf_23"/>
    <property type="match status" value="1"/>
</dbReference>
<dbReference type="GeneID" id="19329167"/>
<evidence type="ECO:0000313" key="2">
    <source>
        <dbReference type="Proteomes" id="UP000014074"/>
    </source>
</evidence>
<sequence>MAHTPQQEAFDTDSHAGSEIDDLPATLEISTDTSSRITSFGKFPADRDIAQEHTETKVIGTDLSPIQPDLLPANCHFEIGDAEEEDWGFDEPFDYIHGRALLTCSWKTGKGIVQRIFDNLEPGGYFELQDPCLPMRCDDGSLDGTALAEWNRLLVEGMLRIGKDITDNLNWGRYMREVGFVDVVETHASCAFNTWPKGERNKLLGAISCQNLLEGVQSMSMALFTRVLGWTPERLAEFLVDVRSDLKNKRIHSYCGVYFVYGRKPLHPVG</sequence>
<dbReference type="EMBL" id="KB933353">
    <property type="protein sequence ID" value="EON96182.1"/>
    <property type="molecule type" value="Genomic_DNA"/>
</dbReference>
<keyword evidence="1" id="KW-0808">Transferase</keyword>
<dbReference type="GO" id="GO:0008168">
    <property type="term" value="F:methyltransferase activity"/>
    <property type="evidence" value="ECO:0007669"/>
    <property type="project" value="UniProtKB-KW"/>
</dbReference>
<dbReference type="OrthoDB" id="2013972at2759"/>
<protein>
    <submittedName>
        <fullName evidence="1">Putative tam domain methyltransferase protein</fullName>
    </submittedName>
</protein>
<dbReference type="InterPro" id="IPR029063">
    <property type="entry name" value="SAM-dependent_MTases_sf"/>
</dbReference>
<keyword evidence="1" id="KW-0489">Methyltransferase</keyword>
<dbReference type="Gene3D" id="3.40.50.150">
    <property type="entry name" value="Vaccinia Virus protein VP39"/>
    <property type="match status" value="1"/>
</dbReference>
<dbReference type="AlphaFoldDB" id="R8BA78"/>
<accession>R8BA78</accession>
<dbReference type="eggNOG" id="ENOG502QSKG">
    <property type="taxonomic scope" value="Eukaryota"/>
</dbReference>
<organism evidence="1 2">
    <name type="scientific">Phaeoacremonium minimum (strain UCR-PA7)</name>
    <name type="common">Esca disease fungus</name>
    <name type="synonym">Togninia minima</name>
    <dbReference type="NCBI Taxonomy" id="1286976"/>
    <lineage>
        <taxon>Eukaryota</taxon>
        <taxon>Fungi</taxon>
        <taxon>Dikarya</taxon>
        <taxon>Ascomycota</taxon>
        <taxon>Pezizomycotina</taxon>
        <taxon>Sordariomycetes</taxon>
        <taxon>Sordariomycetidae</taxon>
        <taxon>Togniniales</taxon>
        <taxon>Togniniaceae</taxon>
        <taxon>Phaeoacremonium</taxon>
    </lineage>
</organism>